<sequence>MGDQNNQKGPEGTEPQEAFYQPQRGEPNGARIGSAELDHFSDYDSYFMAQNHHAVNNMNVDFGIMSRYVLISAVKRQRRKLTSCHGKRFNMNMLNMNDAPGQAGPEVQDQNPFRSPFADQNQPGQAQFPVLDAANNNNNVPAMDFAIPEDAIDPRLRAPQDDGSAAGPDSEGLANAQFQAQRLAYDSGSRYPPQQEQRYSDPPVGPVVDNLPAGQDNHPPLDVFMSSPAASPKASTTAGLTNPVEPSSGSRRPGPFKPGRKKESVVPTESPSKKRKVSPLGHNRSQSLVQPQDHYINNGRQNPAVRDKRSATVGSSCSMHPLGQPDQSSGHFSEGTGRRVPPNTSSSCPHHGHYPVDPRPGPNRDPVPILPKPVPRRERLKNALQGLHENHMTAWRRMPSRMRFGFFKELVLSESRGERLMKWEQDLLIKSMEDEQHRAMVYQEIAMDTDRELQALLEKHRRLAHNFENAGRSIIWLRKHAVALQSIVQKNELTMQQMMSRIADLERSHLTLNQSLDERVHILNGKVDGKVQELERRLRS</sequence>
<name>A0AAN6NK53_9PEZI</name>
<gene>
    <name evidence="2" type="ORF">QBC32DRAFT_384876</name>
</gene>
<evidence type="ECO:0000313" key="3">
    <source>
        <dbReference type="Proteomes" id="UP001303222"/>
    </source>
</evidence>
<dbReference type="AlphaFoldDB" id="A0AAN6NK53"/>
<dbReference type="Proteomes" id="UP001303222">
    <property type="component" value="Unassembled WGS sequence"/>
</dbReference>
<organism evidence="2 3">
    <name type="scientific">Pseudoneurospora amorphoporcata</name>
    <dbReference type="NCBI Taxonomy" id="241081"/>
    <lineage>
        <taxon>Eukaryota</taxon>
        <taxon>Fungi</taxon>
        <taxon>Dikarya</taxon>
        <taxon>Ascomycota</taxon>
        <taxon>Pezizomycotina</taxon>
        <taxon>Sordariomycetes</taxon>
        <taxon>Sordariomycetidae</taxon>
        <taxon>Sordariales</taxon>
        <taxon>Sordariaceae</taxon>
        <taxon>Pseudoneurospora</taxon>
    </lineage>
</organism>
<feature type="compositionally biased region" description="Low complexity" evidence="1">
    <location>
        <begin position="226"/>
        <end position="238"/>
    </location>
</feature>
<dbReference type="EMBL" id="MU859373">
    <property type="protein sequence ID" value="KAK3947317.1"/>
    <property type="molecule type" value="Genomic_DNA"/>
</dbReference>
<keyword evidence="3" id="KW-1185">Reference proteome</keyword>
<proteinExistence type="predicted"/>
<feature type="region of interest" description="Disordered" evidence="1">
    <location>
        <begin position="188"/>
        <end position="374"/>
    </location>
</feature>
<reference evidence="2" key="2">
    <citation type="submission" date="2023-06" db="EMBL/GenBank/DDBJ databases">
        <authorList>
            <consortium name="Lawrence Berkeley National Laboratory"/>
            <person name="Mondo S.J."/>
            <person name="Hensen N."/>
            <person name="Bonometti L."/>
            <person name="Westerberg I."/>
            <person name="Brannstrom I.O."/>
            <person name="Guillou S."/>
            <person name="Cros-Aarteil S."/>
            <person name="Calhoun S."/>
            <person name="Haridas S."/>
            <person name="Kuo A."/>
            <person name="Pangilinan J."/>
            <person name="Riley R."/>
            <person name="Labutti K."/>
            <person name="Andreopoulos B."/>
            <person name="Lipzen A."/>
            <person name="Chen C."/>
            <person name="Yanf M."/>
            <person name="Daum C."/>
            <person name="Ng V."/>
            <person name="Clum A."/>
            <person name="Steindorff A."/>
            <person name="Ohm R."/>
            <person name="Martin F."/>
            <person name="Silar P."/>
            <person name="Natvig D."/>
            <person name="Lalanne C."/>
            <person name="Gautier V."/>
            <person name="Ament-Velasquez S.L."/>
            <person name="Kruys A."/>
            <person name="Hutchinson M.I."/>
            <person name="Powell A.J."/>
            <person name="Barry K."/>
            <person name="Miller A.N."/>
            <person name="Grigoriev I.V."/>
            <person name="Debuchy R."/>
            <person name="Gladieux P."/>
            <person name="Thoren M.H."/>
            <person name="Johannesson H."/>
        </authorList>
    </citation>
    <scope>NUCLEOTIDE SEQUENCE</scope>
    <source>
        <strain evidence="2">CBS 626.80</strain>
    </source>
</reference>
<feature type="region of interest" description="Disordered" evidence="1">
    <location>
        <begin position="1"/>
        <end position="29"/>
    </location>
</feature>
<comment type="caution">
    <text evidence="2">The sequence shown here is derived from an EMBL/GenBank/DDBJ whole genome shotgun (WGS) entry which is preliminary data.</text>
</comment>
<evidence type="ECO:0000256" key="1">
    <source>
        <dbReference type="SAM" id="MobiDB-lite"/>
    </source>
</evidence>
<protein>
    <submittedName>
        <fullName evidence="2">Uncharacterized protein</fullName>
    </submittedName>
</protein>
<feature type="compositionally biased region" description="Pro residues" evidence="1">
    <location>
        <begin position="357"/>
        <end position="373"/>
    </location>
</feature>
<reference evidence="2" key="1">
    <citation type="journal article" date="2023" name="Mol. Phylogenet. Evol.">
        <title>Genome-scale phylogeny and comparative genomics of the fungal order Sordariales.</title>
        <authorList>
            <person name="Hensen N."/>
            <person name="Bonometti L."/>
            <person name="Westerberg I."/>
            <person name="Brannstrom I.O."/>
            <person name="Guillou S."/>
            <person name="Cros-Aarteil S."/>
            <person name="Calhoun S."/>
            <person name="Haridas S."/>
            <person name="Kuo A."/>
            <person name="Mondo S."/>
            <person name="Pangilinan J."/>
            <person name="Riley R."/>
            <person name="LaButti K."/>
            <person name="Andreopoulos B."/>
            <person name="Lipzen A."/>
            <person name="Chen C."/>
            <person name="Yan M."/>
            <person name="Daum C."/>
            <person name="Ng V."/>
            <person name="Clum A."/>
            <person name="Steindorff A."/>
            <person name="Ohm R.A."/>
            <person name="Martin F."/>
            <person name="Silar P."/>
            <person name="Natvig D.O."/>
            <person name="Lalanne C."/>
            <person name="Gautier V."/>
            <person name="Ament-Velasquez S.L."/>
            <person name="Kruys A."/>
            <person name="Hutchinson M.I."/>
            <person name="Powell A.J."/>
            <person name="Barry K."/>
            <person name="Miller A.N."/>
            <person name="Grigoriev I.V."/>
            <person name="Debuchy R."/>
            <person name="Gladieux P."/>
            <person name="Hiltunen Thoren M."/>
            <person name="Johannesson H."/>
        </authorList>
    </citation>
    <scope>NUCLEOTIDE SEQUENCE</scope>
    <source>
        <strain evidence="2">CBS 626.80</strain>
    </source>
</reference>
<evidence type="ECO:0000313" key="2">
    <source>
        <dbReference type="EMBL" id="KAK3947317.1"/>
    </source>
</evidence>
<accession>A0AAN6NK53</accession>